<keyword evidence="5 12" id="KW-0658">Purine biosynthesis</keyword>
<dbReference type="InterPro" id="IPR020631">
    <property type="entry name" value="THF_DH/CycHdrlase_NAD-bd_dom"/>
</dbReference>
<evidence type="ECO:0000256" key="6">
    <source>
        <dbReference type="ARBA" id="ARBA00022801"/>
    </source>
</evidence>
<proteinExistence type="inferred from homology"/>
<evidence type="ECO:0000313" key="16">
    <source>
        <dbReference type="Proteomes" id="UP000321353"/>
    </source>
</evidence>
<dbReference type="PANTHER" id="PTHR48099:SF5">
    <property type="entry name" value="C-1-TETRAHYDROFOLATE SYNTHASE, CYTOPLASMIC"/>
    <property type="match status" value="1"/>
</dbReference>
<dbReference type="NCBIfam" id="NF010783">
    <property type="entry name" value="PRK14186.1"/>
    <property type="match status" value="1"/>
</dbReference>
<keyword evidence="10 12" id="KW-0486">Methionine biosynthesis</keyword>
<dbReference type="Proteomes" id="UP000321353">
    <property type="component" value="Chromosome"/>
</dbReference>
<keyword evidence="9 12" id="KW-0368">Histidine biosynthesis</keyword>
<reference evidence="15 16" key="1">
    <citation type="submission" date="2019-02" db="EMBL/GenBank/DDBJ databases">
        <title>Planctomycetal bacteria perform biofilm scaping via a novel small molecule.</title>
        <authorList>
            <person name="Jeske O."/>
            <person name="Boedeker C."/>
            <person name="Wiegand S."/>
            <person name="Breitling P."/>
            <person name="Kallscheuer N."/>
            <person name="Jogler M."/>
            <person name="Rohde M."/>
            <person name="Petersen J."/>
            <person name="Medema M.H."/>
            <person name="Surup F."/>
            <person name="Jogler C."/>
        </authorList>
    </citation>
    <scope>NUCLEOTIDE SEQUENCE [LARGE SCALE GENOMIC DNA]</scope>
    <source>
        <strain evidence="15 16">Mal15</strain>
    </source>
</reference>
<evidence type="ECO:0000256" key="8">
    <source>
        <dbReference type="ARBA" id="ARBA00023002"/>
    </source>
</evidence>
<evidence type="ECO:0000256" key="9">
    <source>
        <dbReference type="ARBA" id="ARBA00023102"/>
    </source>
</evidence>
<evidence type="ECO:0000256" key="5">
    <source>
        <dbReference type="ARBA" id="ARBA00022755"/>
    </source>
</evidence>
<dbReference type="CDD" id="cd01080">
    <property type="entry name" value="NAD_bind_m-THF_DH_Cyclohyd"/>
    <property type="match status" value="1"/>
</dbReference>
<keyword evidence="11 12" id="KW-0511">Multifunctional enzyme</keyword>
<dbReference type="InterPro" id="IPR000672">
    <property type="entry name" value="THF_DH/CycHdrlase"/>
</dbReference>
<dbReference type="AlphaFoldDB" id="A0A5B9M9Q8"/>
<keyword evidence="16" id="KW-1185">Reference proteome</keyword>
<dbReference type="Gene3D" id="3.40.50.10860">
    <property type="entry name" value="Leucine Dehydrogenase, chain A, domain 1"/>
    <property type="match status" value="1"/>
</dbReference>
<gene>
    <name evidence="12 15" type="primary">folD</name>
    <name evidence="15" type="ORF">Mal15_14630</name>
</gene>
<comment type="similarity">
    <text evidence="12">Belongs to the tetrahydrofolate dehydrogenase/cyclohydrolase family.</text>
</comment>
<dbReference type="EC" id="3.5.4.9" evidence="12"/>
<dbReference type="InterPro" id="IPR020867">
    <property type="entry name" value="THF_DH/CycHdrlase_CS"/>
</dbReference>
<sequence>MNGESTRTITIKRISHYGKPIGYRHLTEQGCDELTQHEANMTAVILDGKQVAAEIRAETAKEVADFVAGGAPPPCLTAVLVGEDPASQVYVRNKARACEKAGIDGRTHRLPADAGQDELMALIAELNTDTNVNGILVQLPLPTTDAVRYDEREILDAIDPLKDVDAFSPVNVGLLMQGRPRFLPCTPHGIVQLLGRSNLSVAGKKVCVVGRSDIVGKPMAMMLAQKTGACGPEVANATVTLAHSRTADLASVCRDADCLIAAVGRPEMITADMIKPGAIVIDVGINRVGDKLVGDVAFDQAKEVASAITPVPGGVGPLTIAMLLHNTLAAAKLQSGR</sequence>
<dbReference type="PROSITE" id="PS00766">
    <property type="entry name" value="THF_DHG_CYH_1"/>
    <property type="match status" value="1"/>
</dbReference>
<keyword evidence="3 12" id="KW-0554">One-carbon metabolism</keyword>
<organism evidence="15 16">
    <name type="scientific">Stieleria maiorica</name>
    <dbReference type="NCBI Taxonomy" id="2795974"/>
    <lineage>
        <taxon>Bacteria</taxon>
        <taxon>Pseudomonadati</taxon>
        <taxon>Planctomycetota</taxon>
        <taxon>Planctomycetia</taxon>
        <taxon>Pirellulales</taxon>
        <taxon>Pirellulaceae</taxon>
        <taxon>Stieleria</taxon>
    </lineage>
</organism>
<dbReference type="GO" id="GO:0009086">
    <property type="term" value="P:methionine biosynthetic process"/>
    <property type="evidence" value="ECO:0007669"/>
    <property type="project" value="UniProtKB-KW"/>
</dbReference>
<dbReference type="InterPro" id="IPR020630">
    <property type="entry name" value="THF_DH/CycHdrlase_cat_dom"/>
</dbReference>
<dbReference type="GO" id="GO:0006164">
    <property type="term" value="P:purine nucleotide biosynthetic process"/>
    <property type="evidence" value="ECO:0007669"/>
    <property type="project" value="UniProtKB-KW"/>
</dbReference>
<comment type="catalytic activity">
    <reaction evidence="12">
        <text>(6R)-5,10-methenyltetrahydrofolate + H2O = (6R)-10-formyltetrahydrofolate + H(+)</text>
        <dbReference type="Rhea" id="RHEA:23700"/>
        <dbReference type="ChEBI" id="CHEBI:15377"/>
        <dbReference type="ChEBI" id="CHEBI:15378"/>
        <dbReference type="ChEBI" id="CHEBI:57455"/>
        <dbReference type="ChEBI" id="CHEBI:195366"/>
        <dbReference type="EC" id="3.5.4.9"/>
    </reaction>
</comment>
<name>A0A5B9M9Q8_9BACT</name>
<dbReference type="UniPathway" id="UPA00193"/>
<comment type="catalytic activity">
    <reaction evidence="12">
        <text>(6R)-5,10-methylene-5,6,7,8-tetrahydrofolate + NADP(+) = (6R)-5,10-methenyltetrahydrofolate + NADPH</text>
        <dbReference type="Rhea" id="RHEA:22812"/>
        <dbReference type="ChEBI" id="CHEBI:15636"/>
        <dbReference type="ChEBI" id="CHEBI:57455"/>
        <dbReference type="ChEBI" id="CHEBI:57783"/>
        <dbReference type="ChEBI" id="CHEBI:58349"/>
        <dbReference type="EC" id="1.5.1.5"/>
    </reaction>
</comment>
<dbReference type="GO" id="GO:0000105">
    <property type="term" value="P:L-histidine biosynthetic process"/>
    <property type="evidence" value="ECO:0007669"/>
    <property type="project" value="UniProtKB-KW"/>
</dbReference>
<dbReference type="HAMAP" id="MF_01576">
    <property type="entry name" value="THF_DHG_CYH"/>
    <property type="match status" value="1"/>
</dbReference>
<evidence type="ECO:0000259" key="13">
    <source>
        <dbReference type="Pfam" id="PF00763"/>
    </source>
</evidence>
<evidence type="ECO:0000256" key="3">
    <source>
        <dbReference type="ARBA" id="ARBA00022563"/>
    </source>
</evidence>
<dbReference type="GO" id="GO:0035999">
    <property type="term" value="P:tetrahydrofolate interconversion"/>
    <property type="evidence" value="ECO:0007669"/>
    <property type="project" value="UniProtKB-UniRule"/>
</dbReference>
<keyword evidence="7 12" id="KW-0521">NADP</keyword>
<dbReference type="Gene3D" id="3.40.50.720">
    <property type="entry name" value="NAD(P)-binding Rossmann-like Domain"/>
    <property type="match status" value="1"/>
</dbReference>
<dbReference type="InterPro" id="IPR046346">
    <property type="entry name" value="Aminoacid_DH-like_N_sf"/>
</dbReference>
<feature type="domain" description="Tetrahydrofolate dehydrogenase/cyclohydrolase catalytic" evidence="13">
    <location>
        <begin position="46"/>
        <end position="165"/>
    </location>
</feature>
<dbReference type="SUPFAM" id="SSF53223">
    <property type="entry name" value="Aminoacid dehydrogenase-like, N-terminal domain"/>
    <property type="match status" value="1"/>
</dbReference>
<dbReference type="GO" id="GO:0005829">
    <property type="term" value="C:cytosol"/>
    <property type="evidence" value="ECO:0007669"/>
    <property type="project" value="TreeGrafter"/>
</dbReference>
<dbReference type="Pfam" id="PF02882">
    <property type="entry name" value="THF_DHG_CYH_C"/>
    <property type="match status" value="1"/>
</dbReference>
<keyword evidence="8 12" id="KW-0560">Oxidoreductase</keyword>
<dbReference type="InterPro" id="IPR036291">
    <property type="entry name" value="NAD(P)-bd_dom_sf"/>
</dbReference>
<evidence type="ECO:0000256" key="7">
    <source>
        <dbReference type="ARBA" id="ARBA00022857"/>
    </source>
</evidence>
<feature type="binding site" evidence="12">
    <location>
        <begin position="210"/>
        <end position="212"/>
    </location>
    <ligand>
        <name>NADP(+)</name>
        <dbReference type="ChEBI" id="CHEBI:58349"/>
    </ligand>
</feature>
<evidence type="ECO:0000256" key="12">
    <source>
        <dbReference type="HAMAP-Rule" id="MF_01576"/>
    </source>
</evidence>
<evidence type="ECO:0000259" key="14">
    <source>
        <dbReference type="Pfam" id="PF02882"/>
    </source>
</evidence>
<dbReference type="PRINTS" id="PR00085">
    <property type="entry name" value="THFDHDRGNASE"/>
</dbReference>
<dbReference type="EMBL" id="CP036264">
    <property type="protein sequence ID" value="QEF97423.1"/>
    <property type="molecule type" value="Genomic_DNA"/>
</dbReference>
<dbReference type="GO" id="GO:0004488">
    <property type="term" value="F:methylenetetrahydrofolate dehydrogenase (NADP+) activity"/>
    <property type="evidence" value="ECO:0007669"/>
    <property type="project" value="UniProtKB-UniRule"/>
</dbReference>
<comment type="pathway">
    <text evidence="1 12">One-carbon metabolism; tetrahydrofolate interconversion.</text>
</comment>
<comment type="subunit">
    <text evidence="2 12">Homodimer.</text>
</comment>
<dbReference type="KEGG" id="smam:Mal15_14630"/>
<dbReference type="GO" id="GO:0004477">
    <property type="term" value="F:methenyltetrahydrofolate cyclohydrolase activity"/>
    <property type="evidence" value="ECO:0007669"/>
    <property type="project" value="UniProtKB-UniRule"/>
</dbReference>
<dbReference type="FunFam" id="3.40.50.10860:FF:000005">
    <property type="entry name" value="C-1-tetrahydrofolate synthase, cytoplasmic, putative"/>
    <property type="match status" value="1"/>
</dbReference>
<evidence type="ECO:0000313" key="15">
    <source>
        <dbReference type="EMBL" id="QEF97423.1"/>
    </source>
</evidence>
<comment type="caution">
    <text evidence="12">Lacks conserved residue(s) required for the propagation of feature annotation.</text>
</comment>
<accession>A0A5B9M9Q8</accession>
<protein>
    <recommendedName>
        <fullName evidence="12">Bifunctional protein FolD</fullName>
    </recommendedName>
    <domain>
        <recommendedName>
            <fullName evidence="12">Methylenetetrahydrofolate dehydrogenase</fullName>
            <ecNumber evidence="12">1.5.1.5</ecNumber>
        </recommendedName>
    </domain>
    <domain>
        <recommendedName>
            <fullName evidence="12">Methenyltetrahydrofolate cyclohydrolase</fullName>
            <ecNumber evidence="12">3.5.4.9</ecNumber>
        </recommendedName>
    </domain>
</protein>
<feature type="domain" description="Tetrahydrofolate dehydrogenase/cyclohydrolase NAD(P)-binding" evidence="14">
    <location>
        <begin position="184"/>
        <end position="334"/>
    </location>
</feature>
<evidence type="ECO:0000256" key="1">
    <source>
        <dbReference type="ARBA" id="ARBA00004777"/>
    </source>
</evidence>
<feature type="binding site" evidence="12">
    <location>
        <position position="285"/>
    </location>
    <ligand>
        <name>NADP(+)</name>
        <dbReference type="ChEBI" id="CHEBI:58349"/>
    </ligand>
</feature>
<evidence type="ECO:0000256" key="11">
    <source>
        <dbReference type="ARBA" id="ARBA00023268"/>
    </source>
</evidence>
<evidence type="ECO:0000256" key="10">
    <source>
        <dbReference type="ARBA" id="ARBA00023167"/>
    </source>
</evidence>
<comment type="function">
    <text evidence="12">Catalyzes the oxidation of 5,10-methylenetetrahydrofolate to 5,10-methenyltetrahydrofolate and then the hydrolysis of 5,10-methenyltetrahydrofolate to 10-formyltetrahydrofolate.</text>
</comment>
<dbReference type="Pfam" id="PF00763">
    <property type="entry name" value="THF_DHG_CYH"/>
    <property type="match status" value="1"/>
</dbReference>
<dbReference type="FunFam" id="3.40.50.720:FF:000006">
    <property type="entry name" value="Bifunctional protein FolD"/>
    <property type="match status" value="1"/>
</dbReference>
<evidence type="ECO:0000256" key="4">
    <source>
        <dbReference type="ARBA" id="ARBA00022605"/>
    </source>
</evidence>
<keyword evidence="4 12" id="KW-0028">Amino-acid biosynthesis</keyword>
<keyword evidence="6 12" id="KW-0378">Hydrolase</keyword>
<dbReference type="SUPFAM" id="SSF51735">
    <property type="entry name" value="NAD(P)-binding Rossmann-fold domains"/>
    <property type="match status" value="1"/>
</dbReference>
<evidence type="ECO:0000256" key="2">
    <source>
        <dbReference type="ARBA" id="ARBA00011738"/>
    </source>
</evidence>
<dbReference type="PANTHER" id="PTHR48099">
    <property type="entry name" value="C-1-TETRAHYDROFOLATE SYNTHASE, CYTOPLASMIC-RELATED"/>
    <property type="match status" value="1"/>
</dbReference>
<dbReference type="EC" id="1.5.1.5" evidence="12"/>